<dbReference type="Pfam" id="PF13903">
    <property type="entry name" value="Claudin_2"/>
    <property type="match status" value="1"/>
</dbReference>
<accession>A0ABD0LYM7</accession>
<evidence type="ECO:0000256" key="4">
    <source>
        <dbReference type="ARBA" id="ARBA00023136"/>
    </source>
</evidence>
<keyword evidence="4 5" id="KW-0472">Membrane</keyword>
<dbReference type="Gene3D" id="1.20.140.150">
    <property type="match status" value="1"/>
</dbReference>
<feature type="transmembrane region" description="Helical" evidence="5">
    <location>
        <begin position="83"/>
        <end position="100"/>
    </location>
</feature>
<keyword evidence="2 5" id="KW-0812">Transmembrane</keyword>
<dbReference type="GO" id="GO:0016020">
    <property type="term" value="C:membrane"/>
    <property type="evidence" value="ECO:0007669"/>
    <property type="project" value="UniProtKB-SubCell"/>
</dbReference>
<evidence type="ECO:0000313" key="7">
    <source>
        <dbReference type="Proteomes" id="UP001519460"/>
    </source>
</evidence>
<protein>
    <submittedName>
        <fullName evidence="6">Uncharacterized protein</fullName>
    </submittedName>
</protein>
<sequence>MPGERLSIEVKLSVGCLLVGSLLFTVAFAVPHWIEVKASQGEDEYAGLWKRCLANTPVPDAETCVNYDGTPDWIVGVQVEECVALVCMLVALSLSTVLLFKRRKIVSLGATLSALVGGAAGLAGAVVFHIKQVKEEGINSDNFAWAFYLNAAGDIMIGISGLGLLVHTIRLLRSRTEPYVSLQ</sequence>
<dbReference type="PANTHER" id="PTHR10671:SF108">
    <property type="entry name" value="CLAUDIN FAMILY PROTEIN-RELATED"/>
    <property type="match status" value="1"/>
</dbReference>
<evidence type="ECO:0000256" key="2">
    <source>
        <dbReference type="ARBA" id="ARBA00022692"/>
    </source>
</evidence>
<dbReference type="Proteomes" id="UP001519460">
    <property type="component" value="Unassembled WGS sequence"/>
</dbReference>
<dbReference type="InterPro" id="IPR004031">
    <property type="entry name" value="PMP22/EMP/MP20/Claudin"/>
</dbReference>
<name>A0ABD0LYM7_9CAEN</name>
<organism evidence="6 7">
    <name type="scientific">Batillaria attramentaria</name>
    <dbReference type="NCBI Taxonomy" id="370345"/>
    <lineage>
        <taxon>Eukaryota</taxon>
        <taxon>Metazoa</taxon>
        <taxon>Spiralia</taxon>
        <taxon>Lophotrochozoa</taxon>
        <taxon>Mollusca</taxon>
        <taxon>Gastropoda</taxon>
        <taxon>Caenogastropoda</taxon>
        <taxon>Sorbeoconcha</taxon>
        <taxon>Cerithioidea</taxon>
        <taxon>Batillariidae</taxon>
        <taxon>Batillaria</taxon>
    </lineage>
</organism>
<keyword evidence="3 5" id="KW-1133">Transmembrane helix</keyword>
<gene>
    <name evidence="6" type="ORF">BaRGS_00004126</name>
</gene>
<feature type="transmembrane region" description="Helical" evidence="5">
    <location>
        <begin position="143"/>
        <end position="166"/>
    </location>
</feature>
<dbReference type="PANTHER" id="PTHR10671">
    <property type="entry name" value="EPITHELIAL MEMBRANE PROTEIN-RELATED"/>
    <property type="match status" value="1"/>
</dbReference>
<comment type="subcellular location">
    <subcellularLocation>
        <location evidence="1">Membrane</location>
        <topology evidence="1">Multi-pass membrane protein</topology>
    </subcellularLocation>
</comment>
<evidence type="ECO:0000256" key="5">
    <source>
        <dbReference type="SAM" id="Phobius"/>
    </source>
</evidence>
<evidence type="ECO:0000256" key="3">
    <source>
        <dbReference type="ARBA" id="ARBA00022989"/>
    </source>
</evidence>
<comment type="caution">
    <text evidence="6">The sequence shown here is derived from an EMBL/GenBank/DDBJ whole genome shotgun (WGS) entry which is preliminary data.</text>
</comment>
<dbReference type="EMBL" id="JACVVK020000014">
    <property type="protein sequence ID" value="KAK7504640.1"/>
    <property type="molecule type" value="Genomic_DNA"/>
</dbReference>
<keyword evidence="7" id="KW-1185">Reference proteome</keyword>
<feature type="transmembrane region" description="Helical" evidence="5">
    <location>
        <begin position="12"/>
        <end position="34"/>
    </location>
</feature>
<evidence type="ECO:0000313" key="6">
    <source>
        <dbReference type="EMBL" id="KAK7504640.1"/>
    </source>
</evidence>
<dbReference type="InterPro" id="IPR050579">
    <property type="entry name" value="PMP-22/EMP/MP20-like"/>
</dbReference>
<evidence type="ECO:0000256" key="1">
    <source>
        <dbReference type="ARBA" id="ARBA00004141"/>
    </source>
</evidence>
<feature type="transmembrane region" description="Helical" evidence="5">
    <location>
        <begin position="112"/>
        <end position="131"/>
    </location>
</feature>
<reference evidence="6 7" key="1">
    <citation type="journal article" date="2023" name="Sci. Data">
        <title>Genome assembly of the Korean intertidal mud-creeper Batillaria attramentaria.</title>
        <authorList>
            <person name="Patra A.K."/>
            <person name="Ho P.T."/>
            <person name="Jun S."/>
            <person name="Lee S.J."/>
            <person name="Kim Y."/>
            <person name="Won Y.J."/>
        </authorList>
    </citation>
    <scope>NUCLEOTIDE SEQUENCE [LARGE SCALE GENOMIC DNA]</scope>
    <source>
        <strain evidence="6">Wonlab-2016</strain>
    </source>
</reference>
<proteinExistence type="predicted"/>
<dbReference type="AlphaFoldDB" id="A0ABD0LYM7"/>